<sequence>MAGKFCLLSAKDYVLKEGRKEDGQLIMVAMVAPWSRLFSFLPSVRGGGLPALCATLRFGALAPSPDLIRSFYTFAPSGSLC</sequence>
<dbReference type="Proteomes" id="UP000673691">
    <property type="component" value="Unassembled WGS sequence"/>
</dbReference>
<reference evidence="1 2" key="1">
    <citation type="journal article" name="Sci. Rep.">
        <title>Genome-scale phylogenetic analyses confirm Olpidium as the closest living zoosporic fungus to the non-flagellated, terrestrial fungi.</title>
        <authorList>
            <person name="Chang Y."/>
            <person name="Rochon D."/>
            <person name="Sekimoto S."/>
            <person name="Wang Y."/>
            <person name="Chovatia M."/>
            <person name="Sandor L."/>
            <person name="Salamov A."/>
            <person name="Grigoriev I.V."/>
            <person name="Stajich J.E."/>
            <person name="Spatafora J.W."/>
        </authorList>
    </citation>
    <scope>NUCLEOTIDE SEQUENCE [LARGE SCALE GENOMIC DNA]</scope>
    <source>
        <strain evidence="1">S191</strain>
    </source>
</reference>
<organism evidence="1 2">
    <name type="scientific">Olpidium bornovanus</name>
    <dbReference type="NCBI Taxonomy" id="278681"/>
    <lineage>
        <taxon>Eukaryota</taxon>
        <taxon>Fungi</taxon>
        <taxon>Fungi incertae sedis</taxon>
        <taxon>Olpidiomycota</taxon>
        <taxon>Olpidiomycotina</taxon>
        <taxon>Olpidiomycetes</taxon>
        <taxon>Olpidiales</taxon>
        <taxon>Olpidiaceae</taxon>
        <taxon>Olpidium</taxon>
    </lineage>
</organism>
<accession>A0A8H7ZNP6</accession>
<gene>
    <name evidence="1" type="ORF">BJ554DRAFT_3500</name>
</gene>
<evidence type="ECO:0000313" key="1">
    <source>
        <dbReference type="EMBL" id="KAG5456686.1"/>
    </source>
</evidence>
<dbReference type="EMBL" id="JAEFCI010011332">
    <property type="protein sequence ID" value="KAG5456686.1"/>
    <property type="molecule type" value="Genomic_DNA"/>
</dbReference>
<name>A0A8H7ZNP6_9FUNG</name>
<evidence type="ECO:0000313" key="2">
    <source>
        <dbReference type="Proteomes" id="UP000673691"/>
    </source>
</evidence>
<comment type="caution">
    <text evidence="1">The sequence shown here is derived from an EMBL/GenBank/DDBJ whole genome shotgun (WGS) entry which is preliminary data.</text>
</comment>
<proteinExistence type="predicted"/>
<keyword evidence="2" id="KW-1185">Reference proteome</keyword>
<dbReference type="AlphaFoldDB" id="A0A8H7ZNP6"/>
<protein>
    <submittedName>
        <fullName evidence="1">Uncharacterized protein</fullName>
    </submittedName>
</protein>